<evidence type="ECO:0000256" key="7">
    <source>
        <dbReference type="ARBA" id="ARBA00049244"/>
    </source>
</evidence>
<evidence type="ECO:0000256" key="3">
    <source>
        <dbReference type="ARBA" id="ARBA00022679"/>
    </source>
</evidence>
<dbReference type="InterPro" id="IPR006134">
    <property type="entry name" value="DNA-dir_DNA_pol_B_multi_dom"/>
</dbReference>
<keyword evidence="5" id="KW-0239">DNA-directed DNA polymerase</keyword>
<dbReference type="InterPro" id="IPR012337">
    <property type="entry name" value="RNaseH-like_sf"/>
</dbReference>
<accession>A0A6C0IXZ3</accession>
<reference evidence="10" key="1">
    <citation type="journal article" date="2020" name="Nature">
        <title>Giant virus diversity and host interactions through global metagenomics.</title>
        <authorList>
            <person name="Schulz F."/>
            <person name="Roux S."/>
            <person name="Paez-Espino D."/>
            <person name="Jungbluth S."/>
            <person name="Walsh D.A."/>
            <person name="Denef V.J."/>
            <person name="McMahon K.D."/>
            <person name="Konstantinidis K.T."/>
            <person name="Eloe-Fadrosh E.A."/>
            <person name="Kyrpides N.C."/>
            <person name="Woyke T."/>
        </authorList>
    </citation>
    <scope>NUCLEOTIDE SEQUENCE</scope>
    <source>
        <strain evidence="10">GVMAG-M-3300024302-11</strain>
    </source>
</reference>
<dbReference type="SUPFAM" id="SSF56672">
    <property type="entry name" value="DNA/RNA polymerases"/>
    <property type="match status" value="2"/>
</dbReference>
<keyword evidence="6" id="KW-0238">DNA-binding</keyword>
<feature type="domain" description="DNA-directed DNA polymerase family B multifunctional" evidence="8">
    <location>
        <begin position="537"/>
        <end position="814"/>
    </location>
</feature>
<dbReference type="GO" id="GO:0006261">
    <property type="term" value="P:DNA-templated DNA replication"/>
    <property type="evidence" value="ECO:0007669"/>
    <property type="project" value="TreeGrafter"/>
</dbReference>
<dbReference type="PANTHER" id="PTHR10322:SF23">
    <property type="entry name" value="DNA POLYMERASE DELTA CATALYTIC SUBUNIT"/>
    <property type="match status" value="1"/>
</dbReference>
<dbReference type="InterPro" id="IPR017964">
    <property type="entry name" value="DNA-dir_DNA_pol_B_CS"/>
</dbReference>
<comment type="catalytic activity">
    <reaction evidence="7">
        <text>DNA(n) + a 2'-deoxyribonucleoside 5'-triphosphate = DNA(n+1) + diphosphate</text>
        <dbReference type="Rhea" id="RHEA:22508"/>
        <dbReference type="Rhea" id="RHEA-COMP:17339"/>
        <dbReference type="Rhea" id="RHEA-COMP:17340"/>
        <dbReference type="ChEBI" id="CHEBI:33019"/>
        <dbReference type="ChEBI" id="CHEBI:61560"/>
        <dbReference type="ChEBI" id="CHEBI:173112"/>
        <dbReference type="EC" id="2.7.7.7"/>
    </reaction>
</comment>
<evidence type="ECO:0000256" key="1">
    <source>
        <dbReference type="ARBA" id="ARBA00005755"/>
    </source>
</evidence>
<organism evidence="10">
    <name type="scientific">viral metagenome</name>
    <dbReference type="NCBI Taxonomy" id="1070528"/>
    <lineage>
        <taxon>unclassified sequences</taxon>
        <taxon>metagenomes</taxon>
        <taxon>organismal metagenomes</taxon>
    </lineage>
</organism>
<dbReference type="Pfam" id="PF03104">
    <property type="entry name" value="DNA_pol_B_exo1"/>
    <property type="match status" value="1"/>
</dbReference>
<dbReference type="Gene3D" id="3.30.342.10">
    <property type="entry name" value="DNA Polymerase, chain B, domain 1"/>
    <property type="match status" value="1"/>
</dbReference>
<comment type="similarity">
    <text evidence="1">Belongs to the DNA polymerase type-B family.</text>
</comment>
<keyword evidence="3" id="KW-0808">Transferase</keyword>
<evidence type="ECO:0000259" key="8">
    <source>
        <dbReference type="Pfam" id="PF00136"/>
    </source>
</evidence>
<dbReference type="Gene3D" id="1.10.132.60">
    <property type="entry name" value="DNA polymerase family B, C-terminal domain"/>
    <property type="match status" value="1"/>
</dbReference>
<dbReference type="PANTHER" id="PTHR10322">
    <property type="entry name" value="DNA POLYMERASE CATALYTIC SUBUNIT"/>
    <property type="match status" value="1"/>
</dbReference>
<dbReference type="Gene3D" id="1.10.287.690">
    <property type="entry name" value="Helix hairpin bin"/>
    <property type="match status" value="1"/>
</dbReference>
<dbReference type="Gene3D" id="3.90.1600.10">
    <property type="entry name" value="Palm domain of DNA polymerase"/>
    <property type="match status" value="2"/>
</dbReference>
<sequence length="1371" mass="161330">MEFQIYDYIEDHEVLEESDDEEDNKVENTLPKFIIHVFGRTQDDKSVYCKLTDYTPHFYIKLPSKWTPSESKMKIKEMFKWFKGFDNKKVWKKFREGLLSMDMVTRKEAIGFTNDKDFSFARLVFSNSFAMKKFRYMLENNKLNIPRVTTREKLFECYEANLPPMLRCFHIKKISGCSWVRIEKYEQVEEDCDKNSYCDIELLVSWTDIQPIEKEFNAPLRIASFDIECISGDGQFPMAKRKSDKVIQIGTTCTKLGESIPYRQHIVCLDVTDPVDNVITEWYDNERDLILAWKKEIIRSDCDIMTGYNIFFFDEKYVYDRCEHHLGIKHEMALMSKLRNYECNFRDFQLASSALGENQLRYWDTPGRIHVDLMKDVQKTFNLVSYKLDNVASHFIRGKILKIDLLEILDNKNVYLLHCENVNDIMVQDYMHIEHVKSFVSDFIGRKYLIQEIDRENKTLKIITEQLVEQVDEGSLFWSQAKDDVGPQDIFRLQRGNSADRSIVAKYCVKDCRLVNLLVNKLEVITKNMEMANVCYVPLSYLFVRGQGVKLFSLCLKVYREQGYLFPVLKKPESTNDGYEGAIVFDPVPNVDYEAICTKDYAALYPSVIIQQNKSHETMIISSDYDELPGVTYYNSKYKQSDGTVKYCRFAKKDNKLGVIPLILDTLLKGRRLIKKQMKSETNPFKYKILDAKQLALKITANSLYGQLGAPTSPVFMKAIAACTTSTGREMLIFAKKYDEELLPGFLNGLKYAYKKNDMVMVNKILDMELKDRNNEKFIERMKTYITEKLDGYIYQPVIRYGDTDSVFTCFRFKEGCIKVKKNEGLDIWKSIISFSKDLLLFFLPEEHHDLWNQLHGEYYSSDKITKLSLPSPPEILPVPEHWNVLLPIEERMKQFLKEYMEESYLPWLWTLQELYATYKEKFNNKRFEEIIESKLYKFGEHQIEKMRLSTIDLTIDDELDNTLNKKKEILNLRKVFQDKIEQYVMVDLNNIVIEPYWSVKNTKKIMIKLWKNGKPITDNRTVDLTIEMGVISGETVKKRLPFPHDLEYEKTYWPFLILTKKRYVGNKYEFDTNKFKQDFMGIVLKRRDNAPIVKEVCNGIIDSLINYKDPKRAKKFTKQCLKDMFKNKYDINYFVTSKTLKLKESYKDWTRIAHMILADRISIRDPGNVPQSGDRMSFAVVKIPNKTKDTLQGDIIETPEYIKEKNLQLDYLFYLTNQIMKPSLQFLELVFNDAESIFNPYIFKEKVDELLEDKRILLRYIASYQKEEFDESSVEDVDFSDMKIQELTELTDSLKTEVRRLKCDQRRIIKAIDVLGKDSVEKALVKPKVVKPKVVKEKVVKEKVVKEKVVKEKVVKEKVVKEKVVNAVEV</sequence>
<evidence type="ECO:0000256" key="5">
    <source>
        <dbReference type="ARBA" id="ARBA00022932"/>
    </source>
</evidence>
<dbReference type="InterPro" id="IPR023211">
    <property type="entry name" value="DNA_pol_palm_dom_sf"/>
</dbReference>
<dbReference type="InterPro" id="IPR006172">
    <property type="entry name" value="DNA-dir_DNA_pol_B"/>
</dbReference>
<dbReference type="Pfam" id="PF00136">
    <property type="entry name" value="DNA_pol_B"/>
    <property type="match status" value="2"/>
</dbReference>
<dbReference type="InterPro" id="IPR042087">
    <property type="entry name" value="DNA_pol_B_thumb"/>
</dbReference>
<dbReference type="SMART" id="SM00486">
    <property type="entry name" value="POLBc"/>
    <property type="match status" value="1"/>
</dbReference>
<dbReference type="InterPro" id="IPR036397">
    <property type="entry name" value="RNaseH_sf"/>
</dbReference>
<feature type="domain" description="DNA-directed DNA polymerase family B exonuclease" evidence="9">
    <location>
        <begin position="157"/>
        <end position="391"/>
    </location>
</feature>
<evidence type="ECO:0000256" key="4">
    <source>
        <dbReference type="ARBA" id="ARBA00022695"/>
    </source>
</evidence>
<feature type="domain" description="DNA-directed DNA polymerase family B multifunctional" evidence="8">
    <location>
        <begin position="1023"/>
        <end position="1229"/>
    </location>
</feature>
<dbReference type="InterPro" id="IPR050240">
    <property type="entry name" value="DNA_pol_type-B"/>
</dbReference>
<protein>
    <recommendedName>
        <fullName evidence="2">DNA-directed DNA polymerase</fullName>
        <ecNumber evidence="2">2.7.7.7</ecNumber>
    </recommendedName>
</protein>
<dbReference type="EC" id="2.7.7.7" evidence="2"/>
<dbReference type="GO" id="GO:0000166">
    <property type="term" value="F:nucleotide binding"/>
    <property type="evidence" value="ECO:0007669"/>
    <property type="project" value="InterPro"/>
</dbReference>
<dbReference type="GO" id="GO:0003887">
    <property type="term" value="F:DNA-directed DNA polymerase activity"/>
    <property type="evidence" value="ECO:0007669"/>
    <property type="project" value="UniProtKB-KW"/>
</dbReference>
<keyword evidence="4" id="KW-0548">Nucleotidyltransferase</keyword>
<dbReference type="InterPro" id="IPR043502">
    <property type="entry name" value="DNA/RNA_pol_sf"/>
</dbReference>
<dbReference type="InterPro" id="IPR006133">
    <property type="entry name" value="DNA-dir_DNA_pol_B_exonuc"/>
</dbReference>
<evidence type="ECO:0000259" key="9">
    <source>
        <dbReference type="Pfam" id="PF03104"/>
    </source>
</evidence>
<evidence type="ECO:0000256" key="2">
    <source>
        <dbReference type="ARBA" id="ARBA00012417"/>
    </source>
</evidence>
<dbReference type="PRINTS" id="PR00106">
    <property type="entry name" value="DNAPOLB"/>
</dbReference>
<proteinExistence type="inferred from homology"/>
<name>A0A6C0IXZ3_9ZZZZ</name>
<evidence type="ECO:0000313" key="10">
    <source>
        <dbReference type="EMBL" id="QHT96727.1"/>
    </source>
</evidence>
<evidence type="ECO:0000256" key="6">
    <source>
        <dbReference type="ARBA" id="ARBA00023125"/>
    </source>
</evidence>
<dbReference type="SUPFAM" id="SSF53098">
    <property type="entry name" value="Ribonuclease H-like"/>
    <property type="match status" value="1"/>
</dbReference>
<dbReference type="Gene3D" id="3.30.420.10">
    <property type="entry name" value="Ribonuclease H-like superfamily/Ribonuclease H"/>
    <property type="match status" value="2"/>
</dbReference>
<dbReference type="PROSITE" id="PS00116">
    <property type="entry name" value="DNA_POLYMERASE_B"/>
    <property type="match status" value="1"/>
</dbReference>
<dbReference type="GO" id="GO:0003677">
    <property type="term" value="F:DNA binding"/>
    <property type="evidence" value="ECO:0007669"/>
    <property type="project" value="UniProtKB-KW"/>
</dbReference>
<dbReference type="EMBL" id="MN740266">
    <property type="protein sequence ID" value="QHT96727.1"/>
    <property type="molecule type" value="Genomic_DNA"/>
</dbReference>